<reference evidence="6 7" key="2">
    <citation type="journal article" date="2010" name="Stand. Genomic Sci.">
        <title>Complete genome sequence of Xylanimonas cellulosilytica type strain (XIL07).</title>
        <authorList>
            <person name="Foster B."/>
            <person name="Pukall R."/>
            <person name="Abt B."/>
            <person name="Nolan M."/>
            <person name="Glavina Del Rio T."/>
            <person name="Chen F."/>
            <person name="Lucas S."/>
            <person name="Tice H."/>
            <person name="Pitluck S."/>
            <person name="Cheng J.-F."/>
            <person name="Chertkov O."/>
            <person name="Brettin T."/>
            <person name="Han C."/>
            <person name="Detter J.C."/>
            <person name="Bruce D."/>
            <person name="Goodwin L."/>
            <person name="Ivanova N."/>
            <person name="Mavromatis K."/>
            <person name="Pati A."/>
            <person name="Mikhailova N."/>
            <person name="Chen A."/>
            <person name="Palaniappan K."/>
            <person name="Land M."/>
            <person name="Hauser L."/>
            <person name="Chang Y.-J."/>
            <person name="Jeffries C.D."/>
            <person name="Chain P."/>
            <person name="Rohde M."/>
            <person name="Goeker M."/>
            <person name="Bristow J."/>
            <person name="Eisen J.A."/>
            <person name="Markowitz V."/>
            <person name="Hugenholtz P."/>
            <person name="Kyrpides N.C."/>
            <person name="Klenk H.-P."/>
            <person name="Lapidus A."/>
        </authorList>
    </citation>
    <scope>NUCLEOTIDE SEQUENCE [LARGE SCALE GENOMIC DNA]</scope>
    <source>
        <strain evidence="7">DSM 15894 / CECT 5975 / LMG 20990 / XIL07</strain>
    </source>
</reference>
<organism evidence="6 7">
    <name type="scientific">Xylanimonas cellulosilytica (strain DSM 15894 / JCM 12276 / CECT 5975 / KCTC 9989 / LMG 20990 / NBRC 107835 / XIL07)</name>
    <dbReference type="NCBI Taxonomy" id="446471"/>
    <lineage>
        <taxon>Bacteria</taxon>
        <taxon>Bacillati</taxon>
        <taxon>Actinomycetota</taxon>
        <taxon>Actinomycetes</taxon>
        <taxon>Micrococcales</taxon>
        <taxon>Promicromonosporaceae</taxon>
        <taxon>Xylanimonas</taxon>
    </lineage>
</organism>
<dbReference type="HOGENOM" id="CLU_069356_38_2_11"/>
<dbReference type="OrthoDB" id="116659at2"/>
<dbReference type="Proteomes" id="UP000002255">
    <property type="component" value="Chromosome"/>
</dbReference>
<keyword evidence="2 4" id="KW-0238">DNA-binding</keyword>
<dbReference type="PANTHER" id="PTHR30055:SF234">
    <property type="entry name" value="HTH-TYPE TRANSCRIPTIONAL REGULATOR BETI"/>
    <property type="match status" value="1"/>
</dbReference>
<dbReference type="InterPro" id="IPR050109">
    <property type="entry name" value="HTH-type_TetR-like_transc_reg"/>
</dbReference>
<dbReference type="EMBL" id="CP001821">
    <property type="protein sequence ID" value="ACZ30986.1"/>
    <property type="molecule type" value="Genomic_DNA"/>
</dbReference>
<evidence type="ECO:0000313" key="7">
    <source>
        <dbReference type="Proteomes" id="UP000002255"/>
    </source>
</evidence>
<evidence type="ECO:0000256" key="1">
    <source>
        <dbReference type="ARBA" id="ARBA00023015"/>
    </source>
</evidence>
<dbReference type="InterPro" id="IPR001647">
    <property type="entry name" value="HTH_TetR"/>
</dbReference>
<dbReference type="Gene3D" id="1.10.357.10">
    <property type="entry name" value="Tetracycline Repressor, domain 2"/>
    <property type="match status" value="1"/>
</dbReference>
<keyword evidence="3" id="KW-0804">Transcription</keyword>
<dbReference type="eggNOG" id="COG1309">
    <property type="taxonomic scope" value="Bacteria"/>
</dbReference>
<dbReference type="PROSITE" id="PS50977">
    <property type="entry name" value="HTH_TETR_2"/>
    <property type="match status" value="1"/>
</dbReference>
<dbReference type="GO" id="GO:0003700">
    <property type="term" value="F:DNA-binding transcription factor activity"/>
    <property type="evidence" value="ECO:0007669"/>
    <property type="project" value="TreeGrafter"/>
</dbReference>
<dbReference type="Pfam" id="PF00440">
    <property type="entry name" value="TetR_N"/>
    <property type="match status" value="1"/>
</dbReference>
<dbReference type="KEGG" id="xce:Xcel_1967"/>
<dbReference type="PANTHER" id="PTHR30055">
    <property type="entry name" value="HTH-TYPE TRANSCRIPTIONAL REGULATOR RUTR"/>
    <property type="match status" value="1"/>
</dbReference>
<gene>
    <name evidence="6" type="ordered locus">Xcel_1967</name>
</gene>
<name>D1BTK7_XYLCX</name>
<keyword evidence="1" id="KW-0805">Transcription regulation</keyword>
<dbReference type="AlphaFoldDB" id="D1BTK7"/>
<proteinExistence type="predicted"/>
<keyword evidence="7" id="KW-1185">Reference proteome</keyword>
<feature type="domain" description="HTH tetR-type" evidence="5">
    <location>
        <begin position="11"/>
        <end position="69"/>
    </location>
</feature>
<dbReference type="InterPro" id="IPR009057">
    <property type="entry name" value="Homeodomain-like_sf"/>
</dbReference>
<evidence type="ECO:0000259" key="5">
    <source>
        <dbReference type="PROSITE" id="PS50977"/>
    </source>
</evidence>
<evidence type="ECO:0000256" key="2">
    <source>
        <dbReference type="ARBA" id="ARBA00023125"/>
    </source>
</evidence>
<accession>D1BTK7</accession>
<dbReference type="STRING" id="446471.Xcel_1967"/>
<dbReference type="SUPFAM" id="SSF46689">
    <property type="entry name" value="Homeodomain-like"/>
    <property type="match status" value="1"/>
</dbReference>
<dbReference type="RefSeq" id="WP_012878728.1">
    <property type="nucleotide sequence ID" value="NC_013530.1"/>
</dbReference>
<evidence type="ECO:0000313" key="6">
    <source>
        <dbReference type="EMBL" id="ACZ30986.1"/>
    </source>
</evidence>
<evidence type="ECO:0000256" key="3">
    <source>
        <dbReference type="ARBA" id="ARBA00023163"/>
    </source>
</evidence>
<dbReference type="GO" id="GO:0000976">
    <property type="term" value="F:transcription cis-regulatory region binding"/>
    <property type="evidence" value="ECO:0007669"/>
    <property type="project" value="TreeGrafter"/>
</dbReference>
<feature type="DNA-binding region" description="H-T-H motif" evidence="4">
    <location>
        <begin position="32"/>
        <end position="51"/>
    </location>
</feature>
<evidence type="ECO:0000256" key="4">
    <source>
        <dbReference type="PROSITE-ProRule" id="PRU00335"/>
    </source>
</evidence>
<sequence>MSERELSPTQQRTRAALIRAGIEVLSNDPSAPLGEVAARADVARSTLHRYFADKKALTDAVTEFVGAEHDAAVVRANLTEGTGLEAMRRLALELMDRLDVLAWIMGPAMMVGDLPDGGFDEIMSGEPDQAVLDAVARGIADGSIDAALSPQWCESMLWSVLFSANHAPAAAGMTTTEARTQALRSLLKAIAADPGAVR</sequence>
<protein>
    <submittedName>
        <fullName evidence="6">Transcriptional regulator, TetR family</fullName>
    </submittedName>
</protein>
<reference evidence="7" key="1">
    <citation type="submission" date="2009-11" db="EMBL/GenBank/DDBJ databases">
        <title>The complete chromosome of Xylanimonas cellulosilytica DSM 15894.</title>
        <authorList>
            <consortium name="US DOE Joint Genome Institute (JGI-PGF)"/>
            <person name="Lucas S."/>
            <person name="Copeland A."/>
            <person name="Lapidus A."/>
            <person name="Glavina del Rio T."/>
            <person name="Dalin E."/>
            <person name="Tice H."/>
            <person name="Bruce D."/>
            <person name="Goodwin L."/>
            <person name="Pitluck S."/>
            <person name="Kyrpides N."/>
            <person name="Mavromatis K."/>
            <person name="Ivanova N."/>
            <person name="Mikhailova N."/>
            <person name="Foster B."/>
            <person name="Clum A."/>
            <person name="Brettin T."/>
            <person name="Detter J.C."/>
            <person name="Han C."/>
            <person name="Larimer F."/>
            <person name="Land M."/>
            <person name="Hauser L."/>
            <person name="Markowitz V."/>
            <person name="Cheng J.F."/>
            <person name="Hugenholtz P."/>
            <person name="Woyke T."/>
            <person name="Wu D."/>
            <person name="Gehrich-Schroeter G."/>
            <person name="Schneider S."/>
            <person name="Pukall S.R."/>
            <person name="Klenk H.P."/>
            <person name="Eisen J.A."/>
        </authorList>
    </citation>
    <scope>NUCLEOTIDE SEQUENCE [LARGE SCALE GENOMIC DNA]</scope>
    <source>
        <strain evidence="7">DSM 15894 / CECT 5975 / LMG 20990 / XIL07</strain>
    </source>
</reference>